<evidence type="ECO:0000313" key="2">
    <source>
        <dbReference type="EMBL" id="VVC03198.1"/>
    </source>
</evidence>
<dbReference type="InterPro" id="IPR052022">
    <property type="entry name" value="26kDa_periplasmic_antigen"/>
</dbReference>
<dbReference type="Pfam" id="PF04402">
    <property type="entry name" value="SIMPL"/>
    <property type="match status" value="1"/>
</dbReference>
<dbReference type="Proteomes" id="UP000789941">
    <property type="component" value="Unassembled WGS sequence"/>
</dbReference>
<comment type="caution">
    <text evidence="2">The sequence shown here is derived from an EMBL/GenBank/DDBJ whole genome shotgun (WGS) entry which is preliminary data.</text>
</comment>
<dbReference type="PANTHER" id="PTHR34387">
    <property type="entry name" value="SLR1258 PROTEIN"/>
    <property type="match status" value="1"/>
</dbReference>
<dbReference type="Gene3D" id="3.30.70.2970">
    <property type="entry name" value="Protein of unknown function (DUF541), domain 2"/>
    <property type="match status" value="1"/>
</dbReference>
<keyword evidence="1" id="KW-1133">Transmembrane helix</keyword>
<dbReference type="PANTHER" id="PTHR34387:SF2">
    <property type="entry name" value="SLR1258 PROTEIN"/>
    <property type="match status" value="1"/>
</dbReference>
<keyword evidence="1" id="KW-0472">Membrane</keyword>
<organism evidence="2 3">
    <name type="scientific">Candidatus Bilamarchaeum dharawalense</name>
    <dbReference type="NCBI Taxonomy" id="2885759"/>
    <lineage>
        <taxon>Archaea</taxon>
        <taxon>Candidatus Micrarchaeota</taxon>
        <taxon>Candidatus Micrarchaeia</taxon>
        <taxon>Candidatus Anstonellales</taxon>
        <taxon>Candidatus Bilamarchaeaceae</taxon>
        <taxon>Candidatus Bilamarchaeum</taxon>
    </lineage>
</organism>
<sequence>MKEGYEDGGGCGKMMIFAALLLALGMIGGGYMLAQGDYSPKVDLSHFNSTPNVYVSSAPPEHDLSVSATATRKVAPDLLQIDLRVETEALNAKDAQQQNAQVMTDLLTKLKNLGIPEEKIQTSSYSVDEVRESNYVCDKDDRNCHWDYELKGYKAVHRLTVDVEQLDKGGDVIDAAATAGVNQTFVDSVSFTLKETTRSEMAKTLLQEAAVAAKAKAQRIATGLEITLGKVVYASENSYATPYYYNNYKALPSAGASYEDVSTTISPGQVDMSASVSVSYELNN</sequence>
<keyword evidence="1" id="KW-0812">Transmembrane</keyword>
<accession>A0A5E4LQ12</accession>
<evidence type="ECO:0000256" key="1">
    <source>
        <dbReference type="SAM" id="Phobius"/>
    </source>
</evidence>
<dbReference type="AlphaFoldDB" id="A0A5E4LQ12"/>
<name>A0A5E4LQ12_9ARCH</name>
<protein>
    <recommendedName>
        <fullName evidence="4">Oxidative stress defense protein</fullName>
    </recommendedName>
</protein>
<evidence type="ECO:0000313" key="3">
    <source>
        <dbReference type="Proteomes" id="UP000789941"/>
    </source>
</evidence>
<dbReference type="GO" id="GO:0006974">
    <property type="term" value="P:DNA damage response"/>
    <property type="evidence" value="ECO:0007669"/>
    <property type="project" value="TreeGrafter"/>
</dbReference>
<dbReference type="Gene3D" id="3.30.110.170">
    <property type="entry name" value="Protein of unknown function (DUF541), domain 1"/>
    <property type="match status" value="1"/>
</dbReference>
<reference evidence="2 3" key="1">
    <citation type="submission" date="2019-08" db="EMBL/GenBank/DDBJ databases">
        <authorList>
            <person name="Vazquez-Campos X."/>
        </authorList>
    </citation>
    <scope>NUCLEOTIDE SEQUENCE [LARGE SCALE GENOMIC DNA]</scope>
    <source>
        <strain evidence="2">LFW-283_2</strain>
    </source>
</reference>
<feature type="transmembrane region" description="Helical" evidence="1">
    <location>
        <begin position="14"/>
        <end position="34"/>
    </location>
</feature>
<gene>
    <name evidence="2" type="ORF">LFW2832_00224</name>
</gene>
<dbReference type="InterPro" id="IPR007497">
    <property type="entry name" value="SIMPL/DUF541"/>
</dbReference>
<dbReference type="EMBL" id="CABMJJ010000007">
    <property type="protein sequence ID" value="VVC03198.1"/>
    <property type="molecule type" value="Genomic_DNA"/>
</dbReference>
<evidence type="ECO:0008006" key="4">
    <source>
        <dbReference type="Google" id="ProtNLM"/>
    </source>
</evidence>
<proteinExistence type="predicted"/>